<dbReference type="Pfam" id="PF12705">
    <property type="entry name" value="PDDEXK_1"/>
    <property type="match status" value="1"/>
</dbReference>
<reference evidence="2" key="1">
    <citation type="journal article" date="2014" name="Genome Biol. Evol.">
        <title>Pangenome evidence for extensive interdomain horizontal transfer affecting lineage core and shell genes in uncultured planktonic thaumarchaeota and euryarchaeota.</title>
        <authorList>
            <person name="Deschamps P."/>
            <person name="Zivanovic Y."/>
            <person name="Moreira D."/>
            <person name="Rodriguez-Valera F."/>
            <person name="Lopez-Garcia P."/>
        </authorList>
    </citation>
    <scope>NUCLEOTIDE SEQUENCE</scope>
</reference>
<dbReference type="Gene3D" id="3.90.320.10">
    <property type="match status" value="1"/>
</dbReference>
<protein>
    <recommendedName>
        <fullName evidence="1">PD-(D/E)XK endonuclease-like domain-containing protein</fullName>
    </recommendedName>
</protein>
<sequence>MTFTHLPKRELPKIKQINVDGVRHYETPDGTFISITSLLKDYTPKGILEWRESVGDDVADHIMRNATARGNKVHKIIENCLSNEPENDLVGNHGVLAAGLFQLMVPALDKIDQIRGLELAVYSKRLGVAGRTDCVAEYDGKLSTIDFKTATRKRDEINENYLVQATFYAIAWQEHTSEKIEQIVILTVTEDGALVVHKDDPSLYVEKLEQMVAEYKIRY</sequence>
<dbReference type="InterPro" id="IPR011604">
    <property type="entry name" value="PDDEXK-like_dom_sf"/>
</dbReference>
<name>A0A075H1F1_9ARCH</name>
<dbReference type="SUPFAM" id="SSF52980">
    <property type="entry name" value="Restriction endonuclease-like"/>
    <property type="match status" value="1"/>
</dbReference>
<proteinExistence type="predicted"/>
<dbReference type="InterPro" id="IPR038726">
    <property type="entry name" value="PDDEXK_AddAB-type"/>
</dbReference>
<dbReference type="InterPro" id="IPR011335">
    <property type="entry name" value="Restrct_endonuc-II-like"/>
</dbReference>
<dbReference type="AlphaFoldDB" id="A0A075H1F1"/>
<dbReference type="PANTHER" id="PTHR31340:SF3">
    <property type="entry name" value="MITOCHONDRIAL GENOME MAINTENANCE EXONUCLEASE 1"/>
    <property type="match status" value="1"/>
</dbReference>
<dbReference type="EMBL" id="KF900829">
    <property type="protein sequence ID" value="AIF08387.1"/>
    <property type="molecule type" value="Genomic_DNA"/>
</dbReference>
<accession>A0A075H1F1</accession>
<organism evidence="2">
    <name type="scientific">uncultured marine thaumarchaeote KM3_29_B12</name>
    <dbReference type="NCBI Taxonomy" id="1456113"/>
    <lineage>
        <taxon>Archaea</taxon>
        <taxon>Nitrososphaerota</taxon>
        <taxon>environmental samples</taxon>
    </lineage>
</organism>
<feature type="domain" description="PD-(D/E)XK endonuclease-like" evidence="1">
    <location>
        <begin position="116"/>
        <end position="202"/>
    </location>
</feature>
<dbReference type="PANTHER" id="PTHR31340">
    <property type="entry name" value="MITOCHONDRIAL GENOME MAINTENANCE EXONUCLEASE 1"/>
    <property type="match status" value="1"/>
</dbReference>
<evidence type="ECO:0000313" key="2">
    <source>
        <dbReference type="EMBL" id="AIF08387.1"/>
    </source>
</evidence>
<evidence type="ECO:0000259" key="1">
    <source>
        <dbReference type="Pfam" id="PF12705"/>
    </source>
</evidence>